<evidence type="ECO:0000256" key="1">
    <source>
        <dbReference type="SAM" id="MobiDB-lite"/>
    </source>
</evidence>
<dbReference type="SMART" id="SM00267">
    <property type="entry name" value="GGDEF"/>
    <property type="match status" value="1"/>
</dbReference>
<dbReference type="GO" id="GO:1902201">
    <property type="term" value="P:negative regulation of bacterial-type flagellum-dependent cell motility"/>
    <property type="evidence" value="ECO:0007669"/>
    <property type="project" value="TreeGrafter"/>
</dbReference>
<keyword evidence="2" id="KW-0812">Transmembrane</keyword>
<dbReference type="PANTHER" id="PTHR45138:SF9">
    <property type="entry name" value="DIGUANYLATE CYCLASE DGCM-RELATED"/>
    <property type="match status" value="1"/>
</dbReference>
<feature type="transmembrane region" description="Helical" evidence="2">
    <location>
        <begin position="88"/>
        <end position="111"/>
    </location>
</feature>
<dbReference type="CDD" id="cd01949">
    <property type="entry name" value="GGDEF"/>
    <property type="match status" value="1"/>
</dbReference>
<dbReference type="KEGG" id="ifn:GM661_02640"/>
<dbReference type="FunFam" id="3.30.70.270:FF:000001">
    <property type="entry name" value="Diguanylate cyclase domain protein"/>
    <property type="match status" value="1"/>
</dbReference>
<dbReference type="RefSeq" id="WP_230868621.1">
    <property type="nucleotide sequence ID" value="NZ_CP046640.1"/>
</dbReference>
<feature type="transmembrane region" description="Helical" evidence="2">
    <location>
        <begin position="63"/>
        <end position="82"/>
    </location>
</feature>
<dbReference type="SUPFAM" id="SSF55073">
    <property type="entry name" value="Nucleotide cyclase"/>
    <property type="match status" value="1"/>
</dbReference>
<keyword evidence="5" id="KW-1185">Reference proteome</keyword>
<feature type="transmembrane region" description="Helical" evidence="2">
    <location>
        <begin position="39"/>
        <end position="58"/>
    </location>
</feature>
<dbReference type="GO" id="GO:0052621">
    <property type="term" value="F:diguanylate cyclase activity"/>
    <property type="evidence" value="ECO:0007669"/>
    <property type="project" value="TreeGrafter"/>
</dbReference>
<dbReference type="PROSITE" id="PS50887">
    <property type="entry name" value="GGDEF"/>
    <property type="match status" value="1"/>
</dbReference>
<dbReference type="Pfam" id="PF00990">
    <property type="entry name" value="GGDEF"/>
    <property type="match status" value="2"/>
</dbReference>
<evidence type="ECO:0000259" key="3">
    <source>
        <dbReference type="PROSITE" id="PS50887"/>
    </source>
</evidence>
<keyword evidence="2" id="KW-0472">Membrane</keyword>
<dbReference type="Gene3D" id="3.30.70.270">
    <property type="match status" value="1"/>
</dbReference>
<evidence type="ECO:0000313" key="5">
    <source>
        <dbReference type="Proteomes" id="UP000665020"/>
    </source>
</evidence>
<organism evidence="4 5">
    <name type="scientific">Iocasia fonsfrigidae</name>
    <dbReference type="NCBI Taxonomy" id="2682810"/>
    <lineage>
        <taxon>Bacteria</taxon>
        <taxon>Bacillati</taxon>
        <taxon>Bacillota</taxon>
        <taxon>Clostridia</taxon>
        <taxon>Halanaerobiales</taxon>
        <taxon>Halanaerobiaceae</taxon>
        <taxon>Iocasia</taxon>
    </lineage>
</organism>
<dbReference type="Proteomes" id="UP000665020">
    <property type="component" value="Chromosome"/>
</dbReference>
<feature type="transmembrane region" description="Helical" evidence="2">
    <location>
        <begin position="123"/>
        <end position="140"/>
    </location>
</feature>
<protein>
    <submittedName>
        <fullName evidence="4">Diguanylate cyclase</fullName>
    </submittedName>
</protein>
<feature type="transmembrane region" description="Helical" evidence="2">
    <location>
        <begin position="195"/>
        <end position="211"/>
    </location>
</feature>
<feature type="domain" description="GGDEF" evidence="3">
    <location>
        <begin position="265"/>
        <end position="414"/>
    </location>
</feature>
<evidence type="ECO:0000313" key="4">
    <source>
        <dbReference type="EMBL" id="QTL96950.1"/>
    </source>
</evidence>
<reference evidence="4" key="1">
    <citation type="submission" date="2019-12" db="EMBL/GenBank/DDBJ databases">
        <authorList>
            <person name="zhang j."/>
            <person name="sun C.M."/>
        </authorList>
    </citation>
    <scope>NUCLEOTIDE SEQUENCE</scope>
    <source>
        <strain evidence="4">NS-1</strain>
    </source>
</reference>
<dbReference type="InterPro" id="IPR050469">
    <property type="entry name" value="Diguanylate_Cyclase"/>
</dbReference>
<accession>A0A8A7K702</accession>
<dbReference type="PANTHER" id="PTHR45138">
    <property type="entry name" value="REGULATORY COMPONENTS OF SENSORY TRANSDUCTION SYSTEM"/>
    <property type="match status" value="1"/>
</dbReference>
<dbReference type="InterPro" id="IPR000160">
    <property type="entry name" value="GGDEF_dom"/>
</dbReference>
<feature type="region of interest" description="Disordered" evidence="1">
    <location>
        <begin position="345"/>
        <end position="370"/>
    </location>
</feature>
<dbReference type="GO" id="GO:0043709">
    <property type="term" value="P:cell adhesion involved in single-species biofilm formation"/>
    <property type="evidence" value="ECO:0007669"/>
    <property type="project" value="TreeGrafter"/>
</dbReference>
<sequence length="414" mass="47920">MKFFDRNLVKMFLFSLLTCTLLYVTYGLGFEVFLKYKSFIQYSLYFVFLIGFILSVFFNKSRVFFILLLFFLLNIFLGPVGYELLKGAGAFFLPFSIVFFIISINIIIVSFYRERGIFTTWGLRRIFIIFGQLYILYLLVTNKSLYQGLLSCLNSDFLYLGFLQNHFQAAEFLVVLWLLAFLVLLVKGLEQAEDYAFLFLLIQLFVTMFFLKEYPGILLLKFAFLSVLALNIAMIKDFYSMAYHDELTGLPARRALREELLKLGNSYSIAMLDIDFFKKFNDKYGHDIGDQVLKMVAAMMKRTKGGARVFRYGGEEFTIVFAGKGVKEAYDYLEELRRDIADHPFIIRSKKRPPQKPDQGKKTSYPAGTEKTKITVSIGVAEKKASHDNAAEVIKEADQALYRAKKKGRNRVEY</sequence>
<dbReference type="InterPro" id="IPR043128">
    <property type="entry name" value="Rev_trsase/Diguanyl_cyclase"/>
</dbReference>
<name>A0A8A7K702_9FIRM</name>
<proteinExistence type="predicted"/>
<dbReference type="AlphaFoldDB" id="A0A8A7K702"/>
<dbReference type="EMBL" id="CP046640">
    <property type="protein sequence ID" value="QTL96950.1"/>
    <property type="molecule type" value="Genomic_DNA"/>
</dbReference>
<dbReference type="GO" id="GO:0005886">
    <property type="term" value="C:plasma membrane"/>
    <property type="evidence" value="ECO:0007669"/>
    <property type="project" value="TreeGrafter"/>
</dbReference>
<gene>
    <name evidence="4" type="ORF">GM661_02640</name>
</gene>
<evidence type="ECO:0000256" key="2">
    <source>
        <dbReference type="SAM" id="Phobius"/>
    </source>
</evidence>
<keyword evidence="2" id="KW-1133">Transmembrane helix</keyword>
<dbReference type="NCBIfam" id="TIGR00254">
    <property type="entry name" value="GGDEF"/>
    <property type="match status" value="2"/>
</dbReference>
<feature type="transmembrane region" description="Helical" evidence="2">
    <location>
        <begin position="167"/>
        <end position="186"/>
    </location>
</feature>
<dbReference type="InterPro" id="IPR029787">
    <property type="entry name" value="Nucleotide_cyclase"/>
</dbReference>